<feature type="domain" description="PIN" evidence="8">
    <location>
        <begin position="3"/>
        <end position="126"/>
    </location>
</feature>
<evidence type="ECO:0000256" key="7">
    <source>
        <dbReference type="ARBA" id="ARBA00038093"/>
    </source>
</evidence>
<dbReference type="EMBL" id="FWXR01000008">
    <property type="protein sequence ID" value="SMC78947.1"/>
    <property type="molecule type" value="Genomic_DNA"/>
</dbReference>
<evidence type="ECO:0000313" key="10">
    <source>
        <dbReference type="Proteomes" id="UP000192656"/>
    </source>
</evidence>
<evidence type="ECO:0000256" key="5">
    <source>
        <dbReference type="ARBA" id="ARBA00022801"/>
    </source>
</evidence>
<dbReference type="CDD" id="cd18746">
    <property type="entry name" value="PIN_VapC4-5_FitB-like"/>
    <property type="match status" value="1"/>
</dbReference>
<evidence type="ECO:0000256" key="1">
    <source>
        <dbReference type="ARBA" id="ARBA00001946"/>
    </source>
</evidence>
<dbReference type="GO" id="GO:0016787">
    <property type="term" value="F:hydrolase activity"/>
    <property type="evidence" value="ECO:0007669"/>
    <property type="project" value="UniProtKB-KW"/>
</dbReference>
<keyword evidence="6" id="KW-0460">Magnesium</keyword>
<dbReference type="STRING" id="937218.SAMN06297251_10882"/>
<dbReference type="Pfam" id="PF01850">
    <property type="entry name" value="PIN"/>
    <property type="match status" value="1"/>
</dbReference>
<dbReference type="InterPro" id="IPR050556">
    <property type="entry name" value="Type_II_TA_system_RNase"/>
</dbReference>
<keyword evidence="3" id="KW-0540">Nuclease</keyword>
<dbReference type="InterPro" id="IPR002716">
    <property type="entry name" value="PIN_dom"/>
</dbReference>
<keyword evidence="10" id="KW-1185">Reference proteome</keyword>
<gene>
    <name evidence="9" type="ORF">SAMN06297251_10882</name>
</gene>
<organism evidence="9 10">
    <name type="scientific">Fulvimarina manganoxydans</name>
    <dbReference type="NCBI Taxonomy" id="937218"/>
    <lineage>
        <taxon>Bacteria</taxon>
        <taxon>Pseudomonadati</taxon>
        <taxon>Pseudomonadota</taxon>
        <taxon>Alphaproteobacteria</taxon>
        <taxon>Hyphomicrobiales</taxon>
        <taxon>Aurantimonadaceae</taxon>
        <taxon>Fulvimarina</taxon>
    </lineage>
</organism>
<evidence type="ECO:0000256" key="6">
    <source>
        <dbReference type="ARBA" id="ARBA00022842"/>
    </source>
</evidence>
<dbReference type="SUPFAM" id="SSF88723">
    <property type="entry name" value="PIN domain-like"/>
    <property type="match status" value="1"/>
</dbReference>
<name>A0A1W2C132_9HYPH</name>
<comment type="cofactor">
    <cofactor evidence="1">
        <name>Mg(2+)</name>
        <dbReference type="ChEBI" id="CHEBI:18420"/>
    </cofactor>
</comment>
<dbReference type="RefSeq" id="WP_084410060.1">
    <property type="nucleotide sequence ID" value="NZ_FWXR01000008.1"/>
</dbReference>
<reference evidence="9 10" key="1">
    <citation type="submission" date="2017-04" db="EMBL/GenBank/DDBJ databases">
        <authorList>
            <person name="Afonso C.L."/>
            <person name="Miller P.J."/>
            <person name="Scott M.A."/>
            <person name="Spackman E."/>
            <person name="Goraichik I."/>
            <person name="Dimitrov K.M."/>
            <person name="Suarez D.L."/>
            <person name="Swayne D.E."/>
        </authorList>
    </citation>
    <scope>NUCLEOTIDE SEQUENCE [LARGE SCALE GENOMIC DNA]</scope>
    <source>
        <strain evidence="9 10">CGMCC 1.10972</strain>
    </source>
</reference>
<evidence type="ECO:0000256" key="4">
    <source>
        <dbReference type="ARBA" id="ARBA00022723"/>
    </source>
</evidence>
<sequence>MFLLDTNVISELRRPDRTDPAVRHWASSWSIANFYLSTITILEVHLGALRLERRDKVQGVAIRSWVEQLLDQFDGRILPLDSGVALRTAELHVPDPKSDHDAIIAATGLVHGMTVVTRNVRDFQDTSVELLDPWTSATLGG</sequence>
<proteinExistence type="inferred from homology"/>
<evidence type="ECO:0000256" key="3">
    <source>
        <dbReference type="ARBA" id="ARBA00022722"/>
    </source>
</evidence>
<dbReference type="Gene3D" id="3.40.50.1010">
    <property type="entry name" value="5'-nuclease"/>
    <property type="match status" value="1"/>
</dbReference>
<dbReference type="Proteomes" id="UP000192656">
    <property type="component" value="Unassembled WGS sequence"/>
</dbReference>
<evidence type="ECO:0000256" key="2">
    <source>
        <dbReference type="ARBA" id="ARBA00022649"/>
    </source>
</evidence>
<dbReference type="OrthoDB" id="9804823at2"/>
<evidence type="ECO:0000313" key="9">
    <source>
        <dbReference type="EMBL" id="SMC78947.1"/>
    </source>
</evidence>
<dbReference type="PANTHER" id="PTHR33653">
    <property type="entry name" value="RIBONUCLEASE VAPC2"/>
    <property type="match status" value="1"/>
</dbReference>
<accession>A0A1W2C132</accession>
<evidence type="ECO:0000259" key="8">
    <source>
        <dbReference type="Pfam" id="PF01850"/>
    </source>
</evidence>
<keyword evidence="2" id="KW-1277">Toxin-antitoxin system</keyword>
<comment type="similarity">
    <text evidence="7">Belongs to the PINc/VapC protein family.</text>
</comment>
<dbReference type="InterPro" id="IPR029060">
    <property type="entry name" value="PIN-like_dom_sf"/>
</dbReference>
<keyword evidence="4" id="KW-0479">Metal-binding</keyword>
<dbReference type="GO" id="GO:0004518">
    <property type="term" value="F:nuclease activity"/>
    <property type="evidence" value="ECO:0007669"/>
    <property type="project" value="UniProtKB-KW"/>
</dbReference>
<dbReference type="GO" id="GO:0046872">
    <property type="term" value="F:metal ion binding"/>
    <property type="evidence" value="ECO:0007669"/>
    <property type="project" value="UniProtKB-KW"/>
</dbReference>
<dbReference type="PANTHER" id="PTHR33653:SF1">
    <property type="entry name" value="RIBONUCLEASE VAPC2"/>
    <property type="match status" value="1"/>
</dbReference>
<protein>
    <recommendedName>
        <fullName evidence="8">PIN domain-containing protein</fullName>
    </recommendedName>
</protein>
<keyword evidence="5" id="KW-0378">Hydrolase</keyword>
<dbReference type="AlphaFoldDB" id="A0A1W2C132"/>